<name>A0ABY9L0A9_9BACI</name>
<keyword evidence="3" id="KW-1185">Reference proteome</keyword>
<sequence length="82" mass="9430">MVKTEGIPIGEKGFWKGESELLDQEGNYIPISQMIVAHKSQNEKVEFLSTIAHDISERKELEKVIHHQAHYDHLRTCQIGEC</sequence>
<evidence type="ECO:0000313" key="2">
    <source>
        <dbReference type="EMBL" id="WLV25342.1"/>
    </source>
</evidence>
<dbReference type="InterPro" id="IPR000700">
    <property type="entry name" value="PAS-assoc_C"/>
</dbReference>
<accession>A0ABY9L0A9</accession>
<evidence type="ECO:0000313" key="3">
    <source>
        <dbReference type="Proteomes" id="UP001180087"/>
    </source>
</evidence>
<dbReference type="InterPro" id="IPR035965">
    <property type="entry name" value="PAS-like_dom_sf"/>
</dbReference>
<organism evidence="2 3">
    <name type="scientific">Aciduricibacillus chroicocephali</name>
    <dbReference type="NCBI Taxonomy" id="3054939"/>
    <lineage>
        <taxon>Bacteria</taxon>
        <taxon>Bacillati</taxon>
        <taxon>Bacillota</taxon>
        <taxon>Bacilli</taxon>
        <taxon>Bacillales</taxon>
        <taxon>Bacillaceae</taxon>
        <taxon>Aciduricibacillus</taxon>
    </lineage>
</organism>
<dbReference type="Proteomes" id="UP001180087">
    <property type="component" value="Chromosome"/>
</dbReference>
<protein>
    <recommendedName>
        <fullName evidence="1">PAC domain-containing protein</fullName>
    </recommendedName>
</protein>
<dbReference type="PROSITE" id="PS50113">
    <property type="entry name" value="PAC"/>
    <property type="match status" value="1"/>
</dbReference>
<gene>
    <name evidence="2" type="ORF">QR721_03685</name>
</gene>
<dbReference type="Gene3D" id="3.30.450.20">
    <property type="entry name" value="PAS domain"/>
    <property type="match status" value="1"/>
</dbReference>
<evidence type="ECO:0000259" key="1">
    <source>
        <dbReference type="PROSITE" id="PS50113"/>
    </source>
</evidence>
<dbReference type="RefSeq" id="WP_348029130.1">
    <property type="nucleotide sequence ID" value="NZ_CP129113.1"/>
</dbReference>
<feature type="domain" description="PAC" evidence="1">
    <location>
        <begin position="15"/>
        <end position="67"/>
    </location>
</feature>
<dbReference type="SUPFAM" id="SSF55785">
    <property type="entry name" value="PYP-like sensor domain (PAS domain)"/>
    <property type="match status" value="1"/>
</dbReference>
<proteinExistence type="predicted"/>
<dbReference type="EMBL" id="CP129113">
    <property type="protein sequence ID" value="WLV25342.1"/>
    <property type="molecule type" value="Genomic_DNA"/>
</dbReference>
<reference evidence="2" key="1">
    <citation type="submission" date="2023-06" db="EMBL/GenBank/DDBJ databases">
        <title>A Treasure from Seagulls: Isolation and Description of Aciduricobacillus qingdaonensis gen. nov., sp. nov., a Rare Obligately Uric Acid-utilizing Member in the Family Bacillaceae.</title>
        <authorList>
            <person name="Liu W."/>
            <person name="Wang B."/>
        </authorList>
    </citation>
    <scope>NUCLEOTIDE SEQUENCE</scope>
    <source>
        <strain evidence="2">44XB</strain>
    </source>
</reference>